<keyword evidence="10" id="KW-1185">Reference proteome</keyword>
<organism evidence="9 10">
    <name type="scientific">Oikopleura dioica</name>
    <name type="common">Tunicate</name>
    <dbReference type="NCBI Taxonomy" id="34765"/>
    <lineage>
        <taxon>Eukaryota</taxon>
        <taxon>Metazoa</taxon>
        <taxon>Chordata</taxon>
        <taxon>Tunicata</taxon>
        <taxon>Appendicularia</taxon>
        <taxon>Copelata</taxon>
        <taxon>Oikopleuridae</taxon>
        <taxon>Oikopleura</taxon>
    </lineage>
</organism>
<evidence type="ECO:0000256" key="6">
    <source>
        <dbReference type="ARBA" id="ARBA00047619"/>
    </source>
</evidence>
<comment type="catalytic activity">
    <reaction evidence="7">
        <text>N-methylethanolamine phosphate + S-adenosyl-L-methionine = N,N-dimethylethanolamine phosphate + S-adenosyl-L-homocysteine + H(+)</text>
        <dbReference type="Rhea" id="RHEA:25321"/>
        <dbReference type="ChEBI" id="CHEBI:15378"/>
        <dbReference type="ChEBI" id="CHEBI:57781"/>
        <dbReference type="ChEBI" id="CHEBI:57856"/>
        <dbReference type="ChEBI" id="CHEBI:58641"/>
        <dbReference type="ChEBI" id="CHEBI:59789"/>
        <dbReference type="EC" id="2.1.1.103"/>
    </reaction>
    <physiologicalReaction direction="left-to-right" evidence="7">
        <dbReference type="Rhea" id="RHEA:25322"/>
    </physiologicalReaction>
</comment>
<dbReference type="PANTHER" id="PTHR44307">
    <property type="entry name" value="PHOSPHOETHANOLAMINE METHYLTRANSFERASE"/>
    <property type="match status" value="1"/>
</dbReference>
<accession>A0ABN7SWA1</accession>
<dbReference type="EC" id="2.1.1.103" evidence="5"/>
<evidence type="ECO:0000256" key="4">
    <source>
        <dbReference type="ARBA" id="ARBA00022679"/>
    </source>
</evidence>
<comment type="pathway">
    <text evidence="2">Lipid metabolism.</text>
</comment>
<feature type="domain" description="Methyltransferase" evidence="8">
    <location>
        <begin position="62"/>
        <end position="170"/>
    </location>
</feature>
<evidence type="ECO:0000313" key="10">
    <source>
        <dbReference type="Proteomes" id="UP001158576"/>
    </source>
</evidence>
<dbReference type="CDD" id="cd02440">
    <property type="entry name" value="AdoMet_MTases"/>
    <property type="match status" value="1"/>
</dbReference>
<dbReference type="InterPro" id="IPR025714">
    <property type="entry name" value="Methyltranfer_dom"/>
</dbReference>
<dbReference type="Pfam" id="PF13847">
    <property type="entry name" value="Methyltransf_31"/>
    <property type="match status" value="1"/>
</dbReference>
<dbReference type="EMBL" id="OU015567">
    <property type="protein sequence ID" value="CAG5109713.1"/>
    <property type="molecule type" value="Genomic_DNA"/>
</dbReference>
<evidence type="ECO:0000256" key="3">
    <source>
        <dbReference type="ARBA" id="ARBA00022603"/>
    </source>
</evidence>
<evidence type="ECO:0000259" key="8">
    <source>
        <dbReference type="Pfam" id="PF13847"/>
    </source>
</evidence>
<dbReference type="InterPro" id="IPR029063">
    <property type="entry name" value="SAM-dependent_MTases_sf"/>
</dbReference>
<evidence type="ECO:0000256" key="2">
    <source>
        <dbReference type="ARBA" id="ARBA00005189"/>
    </source>
</evidence>
<dbReference type="Gene3D" id="3.40.50.150">
    <property type="entry name" value="Vaccinia Virus protein VP39"/>
    <property type="match status" value="1"/>
</dbReference>
<evidence type="ECO:0000256" key="5">
    <source>
        <dbReference type="ARBA" id="ARBA00035674"/>
    </source>
</evidence>
<evidence type="ECO:0000256" key="7">
    <source>
        <dbReference type="ARBA" id="ARBA00047841"/>
    </source>
</evidence>
<comment type="catalytic activity">
    <reaction evidence="6">
        <text>N,N-dimethylethanolamine phosphate + S-adenosyl-L-methionine = phosphocholine + S-adenosyl-L-homocysteine + H(+)</text>
        <dbReference type="Rhea" id="RHEA:25325"/>
        <dbReference type="ChEBI" id="CHEBI:15378"/>
        <dbReference type="ChEBI" id="CHEBI:57856"/>
        <dbReference type="ChEBI" id="CHEBI:58641"/>
        <dbReference type="ChEBI" id="CHEBI:59789"/>
        <dbReference type="ChEBI" id="CHEBI:295975"/>
        <dbReference type="EC" id="2.1.1.103"/>
    </reaction>
    <physiologicalReaction direction="left-to-right" evidence="6">
        <dbReference type="Rhea" id="RHEA:25326"/>
    </physiologicalReaction>
</comment>
<proteinExistence type="predicted"/>
<protein>
    <recommendedName>
        <fullName evidence="5">phosphoethanolamine N-methyltransferase</fullName>
        <ecNumber evidence="5">2.1.1.103</ecNumber>
    </recommendedName>
</protein>
<dbReference type="PANTHER" id="PTHR44307:SF2">
    <property type="entry name" value="PHOSPHOETHANOLAMINE METHYLTRANSFERASE ISOFORM X1"/>
    <property type="match status" value="1"/>
</dbReference>
<name>A0ABN7SWA1_OIKDI</name>
<evidence type="ECO:0000313" key="9">
    <source>
        <dbReference type="EMBL" id="CAG5109713.1"/>
    </source>
</evidence>
<dbReference type="SUPFAM" id="SSF53335">
    <property type="entry name" value="S-adenosyl-L-methionine-dependent methyltransferases"/>
    <property type="match status" value="1"/>
</dbReference>
<dbReference type="Proteomes" id="UP001158576">
    <property type="component" value="Chromosome 2"/>
</dbReference>
<keyword evidence="3" id="KW-0489">Methyltransferase</keyword>
<evidence type="ECO:0000256" key="1">
    <source>
        <dbReference type="ARBA" id="ARBA00004969"/>
    </source>
</evidence>
<keyword evidence="4" id="KW-0808">Transferase</keyword>
<comment type="pathway">
    <text evidence="1">Phospholipid metabolism; phosphatidylcholine biosynthesis.</text>
</comment>
<gene>
    <name evidence="9" type="ORF">OKIOD_LOCUS12982</name>
</gene>
<sequence>MKNNRKKKLNPKKDSAEFQKFLDEQQYSRNGILRYEKIFGDDFVSTGGISTTREFVKMLNLKEGQKVLDVGCGIGGSAFHMDMEYGAHVEGFDLSRNMIDIANERATKYNLENVSFSVKDATLVEFPDDTFDVIYSRDTILHIADKLSLFKNFLKWLKPGGTLMISDYCCTPNKWSPNYRAYVEQRGYNLLTVKEYGKTIGRAGFVDVRDIDYTSGFIDILKGELETFAKTKDDFIKEFSEKEYDAINGGWSDKVIRCTNGDQKWGFFIARKRA</sequence>
<reference evidence="9 10" key="1">
    <citation type="submission" date="2021-04" db="EMBL/GenBank/DDBJ databases">
        <authorList>
            <person name="Bliznina A."/>
        </authorList>
    </citation>
    <scope>NUCLEOTIDE SEQUENCE [LARGE SCALE GENOMIC DNA]</scope>
</reference>